<dbReference type="Pfam" id="PF25794">
    <property type="entry name" value="SACS"/>
    <property type="match status" value="1"/>
</dbReference>
<gene>
    <name evidence="2" type="ORF">CGI_10011251</name>
</gene>
<proteinExistence type="predicted"/>
<dbReference type="InterPro" id="IPR036890">
    <property type="entry name" value="HATPase_C_sf"/>
</dbReference>
<dbReference type="HOGENOM" id="CLU_434941_0_0_1"/>
<evidence type="ECO:0000259" key="1">
    <source>
        <dbReference type="Pfam" id="PF25794"/>
    </source>
</evidence>
<organism evidence="2">
    <name type="scientific">Magallana gigas</name>
    <name type="common">Pacific oyster</name>
    <name type="synonym">Crassostrea gigas</name>
    <dbReference type="NCBI Taxonomy" id="29159"/>
    <lineage>
        <taxon>Eukaryota</taxon>
        <taxon>Metazoa</taxon>
        <taxon>Spiralia</taxon>
        <taxon>Lophotrochozoa</taxon>
        <taxon>Mollusca</taxon>
        <taxon>Bivalvia</taxon>
        <taxon>Autobranchia</taxon>
        <taxon>Pteriomorphia</taxon>
        <taxon>Ostreida</taxon>
        <taxon>Ostreoidea</taxon>
        <taxon>Ostreidae</taxon>
        <taxon>Magallana</taxon>
    </lineage>
</organism>
<dbReference type="SUPFAM" id="SSF55874">
    <property type="entry name" value="ATPase domain of HSP90 chaperone/DNA topoisomerase II/histidine kinase"/>
    <property type="match status" value="1"/>
</dbReference>
<dbReference type="InParanoid" id="K1R1L5"/>
<accession>K1R1L5</accession>
<evidence type="ECO:0000313" key="2">
    <source>
        <dbReference type="EMBL" id="EKC39753.1"/>
    </source>
</evidence>
<reference evidence="2" key="1">
    <citation type="journal article" date="2012" name="Nature">
        <title>The oyster genome reveals stress adaptation and complexity of shell formation.</title>
        <authorList>
            <person name="Zhang G."/>
            <person name="Fang X."/>
            <person name="Guo X."/>
            <person name="Li L."/>
            <person name="Luo R."/>
            <person name="Xu F."/>
            <person name="Yang P."/>
            <person name="Zhang L."/>
            <person name="Wang X."/>
            <person name="Qi H."/>
            <person name="Xiong Z."/>
            <person name="Que H."/>
            <person name="Xie Y."/>
            <person name="Holland P.W."/>
            <person name="Paps J."/>
            <person name="Zhu Y."/>
            <person name="Wu F."/>
            <person name="Chen Y."/>
            <person name="Wang J."/>
            <person name="Peng C."/>
            <person name="Meng J."/>
            <person name="Yang L."/>
            <person name="Liu J."/>
            <person name="Wen B."/>
            <person name="Zhang N."/>
            <person name="Huang Z."/>
            <person name="Zhu Q."/>
            <person name="Feng Y."/>
            <person name="Mount A."/>
            <person name="Hedgecock D."/>
            <person name="Xu Z."/>
            <person name="Liu Y."/>
            <person name="Domazet-Loso T."/>
            <person name="Du Y."/>
            <person name="Sun X."/>
            <person name="Zhang S."/>
            <person name="Liu B."/>
            <person name="Cheng P."/>
            <person name="Jiang X."/>
            <person name="Li J."/>
            <person name="Fan D."/>
            <person name="Wang W."/>
            <person name="Fu W."/>
            <person name="Wang T."/>
            <person name="Wang B."/>
            <person name="Zhang J."/>
            <person name="Peng Z."/>
            <person name="Li Y."/>
            <person name="Li N."/>
            <person name="Wang J."/>
            <person name="Chen M."/>
            <person name="He Y."/>
            <person name="Tan F."/>
            <person name="Song X."/>
            <person name="Zheng Q."/>
            <person name="Huang R."/>
            <person name="Yang H."/>
            <person name="Du X."/>
            <person name="Chen L."/>
            <person name="Yang M."/>
            <person name="Gaffney P.M."/>
            <person name="Wang S."/>
            <person name="Luo L."/>
            <person name="She Z."/>
            <person name="Ming Y."/>
            <person name="Huang W."/>
            <person name="Zhang S."/>
            <person name="Huang B."/>
            <person name="Zhang Y."/>
            <person name="Qu T."/>
            <person name="Ni P."/>
            <person name="Miao G."/>
            <person name="Wang J."/>
            <person name="Wang Q."/>
            <person name="Steinberg C.E."/>
            <person name="Wang H."/>
            <person name="Li N."/>
            <person name="Qian L."/>
            <person name="Zhang G."/>
            <person name="Li Y."/>
            <person name="Yang H."/>
            <person name="Liu X."/>
            <person name="Wang J."/>
            <person name="Yin Y."/>
            <person name="Wang J."/>
        </authorList>
    </citation>
    <scope>NUCLEOTIDE SEQUENCE [LARGE SCALE GENOMIC DNA]</scope>
    <source>
        <strain evidence="2">05x7-T-G4-1.051#20</strain>
    </source>
</reference>
<feature type="domain" description="Sacsin/Nov" evidence="1">
    <location>
        <begin position="21"/>
        <end position="253"/>
    </location>
</feature>
<dbReference type="InterPro" id="IPR058210">
    <property type="entry name" value="SACS/Nov_dom"/>
</dbReference>
<protein>
    <submittedName>
        <fullName evidence="2">Sacsin</fullName>
    </submittedName>
</protein>
<dbReference type="PANTHER" id="PTHR15600:SF42">
    <property type="entry name" value="SACSIN"/>
    <property type="match status" value="1"/>
</dbReference>
<name>K1R1L5_MAGGI</name>
<dbReference type="EMBL" id="JH815883">
    <property type="protein sequence ID" value="EKC39753.1"/>
    <property type="molecule type" value="Genomic_DNA"/>
</dbReference>
<dbReference type="GO" id="GO:0030544">
    <property type="term" value="F:Hsp70 protein binding"/>
    <property type="evidence" value="ECO:0007669"/>
    <property type="project" value="TreeGrafter"/>
</dbReference>
<sequence>MADDVNSDSDDEIEYSGMIQPPLIKQLQTILSEYPDDGQILKEIIQNAEDAGASEMKILYDARPAVQEPSTKKAPFRKYFKGPALVVHNNAEFTEDDWKGIKMLYSSIKEFDKTKVGRFGLGFKSVFHITDYPVIISGDQLLVLDPHQDSSKVCQTMKLKKLHRYKKMNIEDCLKTFSGVFGFDQNTLESGHFRGTIFRFPLRQEETDLSDNIYDKSKVDDLFMSFKDEAPVSLLFLKCLESITLLREENESKTGDIGEKIFSVHIDETTIEAVQSARNDMRSKILGLRNDLPSKAILNSYYMKICVEDDGLVVSRRTWKVMNLFQGKNNMSSKLRKLSNDDSLSYSPYVGVAMDMDCPLDLKGHVFCFLPLPLTEKSISGLPIHVNGFFALSQSRRFVKWPTADQIRNHTHTDKSIQWNQALVIEVLSEVYSIFLQELVEESARHEDLSERTATVSHCIPNANVVDEHWAILISPLVEKLKNTPVFFTINEGGKWIPKNQAVFLRPNKIPFSEHEMESTIRRILELYQQNTVEVKDHVWDTMRLQGQQEVSPGFINSVNDVLDIYNPDVSAFTGCQKSILTVRYVPSCPKNEVSWKEAARKMNCGSTNPVMHWFKESPKPMSSNLLLL</sequence>
<dbReference type="PANTHER" id="PTHR15600">
    <property type="entry name" value="SACSIN"/>
    <property type="match status" value="1"/>
</dbReference>
<dbReference type="AlphaFoldDB" id="K1R1L5"/>
<dbReference type="NCBIfam" id="NF047352">
    <property type="entry name" value="P_loop_sacsin"/>
    <property type="match status" value="1"/>
</dbReference>
<dbReference type="InterPro" id="IPR052972">
    <property type="entry name" value="Sacsin_chaperone_reg"/>
</dbReference>
<dbReference type="Gene3D" id="3.30.565.10">
    <property type="entry name" value="Histidine kinase-like ATPase, C-terminal domain"/>
    <property type="match status" value="1"/>
</dbReference>